<evidence type="ECO:0000313" key="2">
    <source>
        <dbReference type="Proteomes" id="UP000696280"/>
    </source>
</evidence>
<sequence length="69" mass="7281">MYGSSPGSKCFNPTIPGGTAGNWVKQLGRGVMEKRANLRARLLPENESGIRKGTLDGAICAHGKLAPDE</sequence>
<accession>A0A9N9PTZ0</accession>
<reference evidence="1" key="1">
    <citation type="submission" date="2021-07" db="EMBL/GenBank/DDBJ databases">
        <authorList>
            <person name="Durling M."/>
        </authorList>
    </citation>
    <scope>NUCLEOTIDE SEQUENCE</scope>
</reference>
<protein>
    <submittedName>
        <fullName evidence="1">Uncharacterized protein</fullName>
    </submittedName>
</protein>
<proteinExistence type="predicted"/>
<name>A0A9N9PTZ0_9HELO</name>
<gene>
    <name evidence="1" type="ORF">HYFRA_00001581</name>
</gene>
<keyword evidence="2" id="KW-1185">Reference proteome</keyword>
<dbReference type="Proteomes" id="UP000696280">
    <property type="component" value="Unassembled WGS sequence"/>
</dbReference>
<comment type="caution">
    <text evidence="1">The sequence shown here is derived from an EMBL/GenBank/DDBJ whole genome shotgun (WGS) entry which is preliminary data.</text>
</comment>
<dbReference type="AlphaFoldDB" id="A0A9N9PTZ0"/>
<organism evidence="1 2">
    <name type="scientific">Hymenoscyphus fraxineus</name>
    <dbReference type="NCBI Taxonomy" id="746836"/>
    <lineage>
        <taxon>Eukaryota</taxon>
        <taxon>Fungi</taxon>
        <taxon>Dikarya</taxon>
        <taxon>Ascomycota</taxon>
        <taxon>Pezizomycotina</taxon>
        <taxon>Leotiomycetes</taxon>
        <taxon>Helotiales</taxon>
        <taxon>Helotiaceae</taxon>
        <taxon>Hymenoscyphus</taxon>
    </lineage>
</organism>
<evidence type="ECO:0000313" key="1">
    <source>
        <dbReference type="EMBL" id="CAG8959676.1"/>
    </source>
</evidence>
<dbReference type="EMBL" id="CAJVRL010000092">
    <property type="protein sequence ID" value="CAG8959676.1"/>
    <property type="molecule type" value="Genomic_DNA"/>
</dbReference>